<dbReference type="Proteomes" id="UP000605846">
    <property type="component" value="Unassembled WGS sequence"/>
</dbReference>
<reference evidence="2" key="1">
    <citation type="submission" date="2020-01" db="EMBL/GenBank/DDBJ databases">
        <title>Genome Sequencing of Three Apophysomyces-Like Fungal Strains Confirms a Novel Fungal Genus in the Mucoromycota with divergent Burkholderia-like Endosymbiotic Bacteria.</title>
        <authorList>
            <person name="Stajich J.E."/>
            <person name="Macias A.M."/>
            <person name="Carter-House D."/>
            <person name="Lovett B."/>
            <person name="Kasson L.R."/>
            <person name="Berry K."/>
            <person name="Grigoriev I."/>
            <person name="Chang Y."/>
            <person name="Spatafora J."/>
            <person name="Kasson M.T."/>
        </authorList>
    </citation>
    <scope>NUCLEOTIDE SEQUENCE</scope>
    <source>
        <strain evidence="2">NRRL A-21654</strain>
    </source>
</reference>
<feature type="coiled-coil region" evidence="1">
    <location>
        <begin position="631"/>
        <end position="683"/>
    </location>
</feature>
<comment type="caution">
    <text evidence="2">The sequence shown here is derived from an EMBL/GenBank/DDBJ whole genome shotgun (WGS) entry which is preliminary data.</text>
</comment>
<evidence type="ECO:0000313" key="3">
    <source>
        <dbReference type="Proteomes" id="UP000605846"/>
    </source>
</evidence>
<feature type="coiled-coil region" evidence="1">
    <location>
        <begin position="474"/>
        <end position="522"/>
    </location>
</feature>
<sequence length="1281" mass="149496">MRRSLSSSSAWNQREKGDASYLHDCLMNDIPVLTSRGHRVPTTKTDYLIPSFEKSITDKDQQQIEFISRLPEAPLLTRAWSDRRVYARKHNRLWKAEIFPTLFEENSLSAMVESSDSVSSLQTNDTSQTTNIKYDSYEITETENGDLPYRQFCAHLAAWVSEPNLGISKMANDNVETLCHQRIQLVYALQRITAHHALLEKQLRSSEQCYRRIEGFVEPYTLPDGASQNSPARKSDINQALNIVYGEIKNALHELDQNKKQSTLYWSKVCEEKETLTDSLKQETRGQHMSIILPIQAYAEEIAELKQQLQRARSDAEDWEEQCKRNADIVAANELKHKRTKEQWKKREEEYQSKITALQERISSTRKTHQPNDTKIRPRKESLNYHKRNQISSIPQDESKNLNLIIMERDKEIAQLRTRISDQQKLLDDVRFEVISVQAELHSTRGQSIRYRAQAGHVYKQVHDEEKMAKLPQAQKYEVIIDQLQQEVQAQNEKTAACENQINELKTKYQKAKSDAEDWEEECRRISGVIAATELKFKHAKNQWKKREEELCAHYAMDDFSFLEPHIVAEREAEISGLKKHLEAKDKELQSIVALQSSNDAFSRALAQRDDELEQLHKALDMSREADTQLCAVLQEENNILKRAINEQKEMMTAMEEEGKKLREALQDEKTTLMRSVIEKEKEMFRLRMLVETQKEELESGEKQQNVQLLQQKDSYISNHLPKECEAEKENLKKENAEMKVAVIDLGKQVADLRSELENKSADARTLTALRNEKAALTHTIAKRDEELLQLRVTLEAEKEEVAQKYAELNEQKSDLKQELIERDNTMLQLRDLIKELKDKEKKSMADYLKQKDDLTRTIEEREEKISQLSSGYDLQKEEAKKSYNVYQNEKVDLMHTISEKEDELIRLRKMLDIQEEELKMQAMLQDERDALIRDIADKDAELSRLQALIETQTMHESEAVSTLRHRNAELTQKLTEQEEASLQERIINEKQFKEKEREVILIQEELARLKQEVAKRDEQMSHLQQVLEKQGKEQGKAYQKTSSIESRVDEAIQEHARKLSIKRKEVAHRRDTVNSQEVALRETIVKQEAEIARLRQMLHSKSKELQLYMAKQNPEATMSHGAEGKGAKVSALRNTFEQMQTNKDIGKVTSSGQQQLQRVLENEIRKELGAAYQRDYSACQVKISREMRTMAGHIAELEAELEEFHRRQEQDCVRVARADEHRKSAEDELRQRRKDWEDKEKILKQTIEELKQRVAELEKETVRLYQKNLDLVHELGKWAP</sequence>
<dbReference type="EMBL" id="JABAYA010000007">
    <property type="protein sequence ID" value="KAF7731768.1"/>
    <property type="molecule type" value="Genomic_DNA"/>
</dbReference>
<evidence type="ECO:0000313" key="2">
    <source>
        <dbReference type="EMBL" id="KAF7731768.1"/>
    </source>
</evidence>
<keyword evidence="1" id="KW-0175">Coiled coil</keyword>
<feature type="coiled-coil region" evidence="1">
    <location>
        <begin position="729"/>
        <end position="1027"/>
    </location>
</feature>
<feature type="coiled-coil region" evidence="1">
    <location>
        <begin position="1188"/>
        <end position="1268"/>
    </location>
</feature>
<proteinExistence type="predicted"/>
<feature type="coiled-coil region" evidence="1">
    <location>
        <begin position="295"/>
        <end position="368"/>
    </location>
</feature>
<name>A0A8H7BVB4_9FUNG</name>
<evidence type="ECO:0000256" key="1">
    <source>
        <dbReference type="SAM" id="Coils"/>
    </source>
</evidence>
<accession>A0A8H7BVB4</accession>
<gene>
    <name evidence="2" type="ORF">EC973_008283</name>
</gene>
<organism evidence="2 3">
    <name type="scientific">Apophysomyces ossiformis</name>
    <dbReference type="NCBI Taxonomy" id="679940"/>
    <lineage>
        <taxon>Eukaryota</taxon>
        <taxon>Fungi</taxon>
        <taxon>Fungi incertae sedis</taxon>
        <taxon>Mucoromycota</taxon>
        <taxon>Mucoromycotina</taxon>
        <taxon>Mucoromycetes</taxon>
        <taxon>Mucorales</taxon>
        <taxon>Mucorineae</taxon>
        <taxon>Mucoraceae</taxon>
        <taxon>Apophysomyces</taxon>
    </lineage>
</organism>
<keyword evidence="3" id="KW-1185">Reference proteome</keyword>
<protein>
    <submittedName>
        <fullName evidence="2">Uncharacterized protein</fullName>
    </submittedName>
</protein>
<dbReference type="OrthoDB" id="2290754at2759"/>
<feature type="coiled-coil region" evidence="1">
    <location>
        <begin position="1078"/>
        <end position="1105"/>
    </location>
</feature>